<name>A0AAN7GAP2_QUERU</name>
<dbReference type="SUPFAM" id="SSF56112">
    <property type="entry name" value="Protein kinase-like (PK-like)"/>
    <property type="match status" value="1"/>
</dbReference>
<keyword evidence="6" id="KW-0808">Transferase</keyword>
<dbReference type="PROSITE" id="PS51698">
    <property type="entry name" value="U_BOX"/>
    <property type="match status" value="1"/>
</dbReference>
<evidence type="ECO:0000256" key="4">
    <source>
        <dbReference type="ARBA" id="ARBA00012483"/>
    </source>
</evidence>
<keyword evidence="10 11" id="KW-0067">ATP-binding</keyword>
<keyword evidence="16" id="KW-1185">Reference proteome</keyword>
<evidence type="ECO:0000256" key="12">
    <source>
        <dbReference type="SAM" id="Coils"/>
    </source>
</evidence>
<evidence type="ECO:0000256" key="3">
    <source>
        <dbReference type="ARBA" id="ARBA00004906"/>
    </source>
</evidence>
<dbReference type="AlphaFoldDB" id="A0AAN7GAP2"/>
<feature type="domain" description="Protein kinase" evidence="13">
    <location>
        <begin position="513"/>
        <end position="779"/>
    </location>
</feature>
<dbReference type="PROSITE" id="PS00108">
    <property type="entry name" value="PROTEIN_KINASE_ST"/>
    <property type="match status" value="1"/>
</dbReference>
<keyword evidence="12" id="KW-0175">Coiled coil</keyword>
<evidence type="ECO:0000256" key="7">
    <source>
        <dbReference type="ARBA" id="ARBA00022741"/>
    </source>
</evidence>
<evidence type="ECO:0000259" key="14">
    <source>
        <dbReference type="PROSITE" id="PS51698"/>
    </source>
</evidence>
<dbReference type="SUPFAM" id="SSF52402">
    <property type="entry name" value="Adenine nucleotide alpha hydrolases-like"/>
    <property type="match status" value="1"/>
</dbReference>
<dbReference type="SUPFAM" id="SSF57850">
    <property type="entry name" value="RING/U-box"/>
    <property type="match status" value="1"/>
</dbReference>
<dbReference type="Gene3D" id="3.40.50.620">
    <property type="entry name" value="HUPs"/>
    <property type="match status" value="1"/>
</dbReference>
<dbReference type="InterPro" id="IPR051348">
    <property type="entry name" value="U-box_ubiquitin_ligases"/>
</dbReference>
<dbReference type="Gene3D" id="3.30.200.20">
    <property type="entry name" value="Phosphorylase Kinase, domain 1"/>
    <property type="match status" value="1"/>
</dbReference>
<dbReference type="InterPro" id="IPR000719">
    <property type="entry name" value="Prot_kinase_dom"/>
</dbReference>
<keyword evidence="7 11" id="KW-0547">Nucleotide-binding</keyword>
<dbReference type="Pfam" id="PF07714">
    <property type="entry name" value="PK_Tyr_Ser-Thr"/>
    <property type="match status" value="1"/>
</dbReference>
<dbReference type="InterPro" id="IPR011009">
    <property type="entry name" value="Kinase-like_dom_sf"/>
</dbReference>
<dbReference type="Gene3D" id="1.10.510.10">
    <property type="entry name" value="Transferase(Phosphotransferase) domain 1"/>
    <property type="match status" value="1"/>
</dbReference>
<evidence type="ECO:0000259" key="13">
    <source>
        <dbReference type="PROSITE" id="PS50011"/>
    </source>
</evidence>
<dbReference type="InterPro" id="IPR008271">
    <property type="entry name" value="Ser/Thr_kinase_AS"/>
</dbReference>
<keyword evidence="5" id="KW-0723">Serine/threonine-protein kinase</keyword>
<dbReference type="InterPro" id="IPR017441">
    <property type="entry name" value="Protein_kinase_ATP_BS"/>
</dbReference>
<dbReference type="Proteomes" id="UP001324115">
    <property type="component" value="Unassembled WGS sequence"/>
</dbReference>
<sequence length="857" mass="95883">MELLQPSHPPHHGLGTNTLYGFPSSGSNFGYGFHPEMSSQPPQLPYILEGAGDHEEEEARDHEKVHVAVGKSMERAVALLQWSCKHFRDQEICVLHVHQPSHQIPTLLGKFPASKASGEVVAAYRKEERAQTVKLLGSYVSLCNAEKVKASFVTIEADQVQKGIVDLVNEHGIRKLVMGAVPETCVKVKKSSRKANYAAKNAPSFCEIWFVKKGKHMWTREASEVPNALSPSSQPEITTAETLRSKSFQYSKSNAIHPECVSFFSDKFTHFAGSSNCVLGDTVHVEELSLPVLSYSPHNLQSSFFPPSTSTSFENNSPERMVSAISDPRVEEMNLYDKLTEAKIEAEGSMNEVFAEIMKRKKLEMEAIEAISKIKVFESAHAHEVKLRKEGEDALRTTIQEQEKVLEEREEVTRELQRTMRNVALLDSRAQEANRRCDEAVGELNLIQASISTLRQEKQRIRHQKTEALRWLERWRRGQAGAANCNGLIGFVDELPELAVFSLSDLQTATCNFSESFKLGQGGYGSVYKGEMLGRTVAIRKFNPHSMQGPSEFQQEVQVLGKLQHPHLVTLLGACPEAWSLVYEYSPNGSLQNHLFRKSNNPPLLWNTRTRIIAEISSALSFLHSCQPEKIVHGDLKPDNVLLDADLSCKICEFGICRLVTEENLRCPSFRRGTEPKGAFTYTDPEFQRIGVLTPKSDIYSFGLIILQLLTGRLPTGLAAEVRKADSCGKLASILDSSAGEWPTFVARRLVDLGLQCCQLSGRDRPDMTPSLVRELEQLHVSEERPVPSYFLCPILQEIMHDPQVAADGFTYEGEALRGWLENGHDTSPMTNLKLSHLHLTPNNALRLAIQDWLCKC</sequence>
<comment type="function">
    <text evidence="2">Functions as an E3 ubiquitin ligase.</text>
</comment>
<evidence type="ECO:0000256" key="11">
    <source>
        <dbReference type="PROSITE-ProRule" id="PRU10141"/>
    </source>
</evidence>
<dbReference type="Pfam" id="PF04564">
    <property type="entry name" value="U-box"/>
    <property type="match status" value="1"/>
</dbReference>
<evidence type="ECO:0000256" key="9">
    <source>
        <dbReference type="ARBA" id="ARBA00022786"/>
    </source>
</evidence>
<protein>
    <recommendedName>
        <fullName evidence="4">RING-type E3 ubiquitin transferase</fullName>
        <ecNumber evidence="4">2.3.2.27</ecNumber>
    </recommendedName>
</protein>
<evidence type="ECO:0000256" key="6">
    <source>
        <dbReference type="ARBA" id="ARBA00022679"/>
    </source>
</evidence>
<evidence type="ECO:0000313" key="16">
    <source>
        <dbReference type="Proteomes" id="UP001324115"/>
    </source>
</evidence>
<comment type="pathway">
    <text evidence="3">Protein modification; protein ubiquitination.</text>
</comment>
<dbReference type="InterPro" id="IPR003613">
    <property type="entry name" value="Ubox_domain"/>
</dbReference>
<keyword evidence="8" id="KW-0418">Kinase</keyword>
<comment type="catalytic activity">
    <reaction evidence="1">
        <text>S-ubiquitinyl-[E2 ubiquitin-conjugating enzyme]-L-cysteine + [acceptor protein]-L-lysine = [E2 ubiquitin-conjugating enzyme]-L-cysteine + N(6)-ubiquitinyl-[acceptor protein]-L-lysine.</text>
        <dbReference type="EC" id="2.3.2.27"/>
    </reaction>
</comment>
<evidence type="ECO:0000256" key="10">
    <source>
        <dbReference type="ARBA" id="ARBA00022840"/>
    </source>
</evidence>
<evidence type="ECO:0000256" key="5">
    <source>
        <dbReference type="ARBA" id="ARBA00022527"/>
    </source>
</evidence>
<comment type="caution">
    <text evidence="15">The sequence shown here is derived from an EMBL/GenBank/DDBJ whole genome shotgun (WGS) entry which is preliminary data.</text>
</comment>
<dbReference type="InterPro" id="IPR014729">
    <property type="entry name" value="Rossmann-like_a/b/a_fold"/>
</dbReference>
<dbReference type="GO" id="GO:0016567">
    <property type="term" value="P:protein ubiquitination"/>
    <property type="evidence" value="ECO:0007669"/>
    <property type="project" value="InterPro"/>
</dbReference>
<dbReference type="SMART" id="SM00220">
    <property type="entry name" value="S_TKc"/>
    <property type="match status" value="1"/>
</dbReference>
<dbReference type="PROSITE" id="PS00107">
    <property type="entry name" value="PROTEIN_KINASE_ATP"/>
    <property type="match status" value="1"/>
</dbReference>
<dbReference type="PROSITE" id="PS50011">
    <property type="entry name" value="PROTEIN_KINASE_DOM"/>
    <property type="match status" value="1"/>
</dbReference>
<reference evidence="15 16" key="1">
    <citation type="journal article" date="2023" name="G3 (Bethesda)">
        <title>A haplotype-resolved chromosome-scale genome for Quercus rubra L. provides insights into the genetics of adaptive traits for red oak species.</title>
        <authorList>
            <person name="Kapoor B."/>
            <person name="Jenkins J."/>
            <person name="Schmutz J."/>
            <person name="Zhebentyayeva T."/>
            <person name="Kuelheim C."/>
            <person name="Coggeshall M."/>
            <person name="Heim C."/>
            <person name="Lasky J.R."/>
            <person name="Leites L."/>
            <person name="Islam-Faridi N."/>
            <person name="Romero-Severson J."/>
            <person name="DeLeo V.L."/>
            <person name="Lucas S.M."/>
            <person name="Lazic D."/>
            <person name="Gailing O."/>
            <person name="Carlson J."/>
            <person name="Staton M."/>
        </authorList>
    </citation>
    <scope>NUCLEOTIDE SEQUENCE [LARGE SCALE GENOMIC DNA]</scope>
    <source>
        <strain evidence="15">Pseudo-F2</strain>
    </source>
</reference>
<organism evidence="15 16">
    <name type="scientific">Quercus rubra</name>
    <name type="common">Northern red oak</name>
    <name type="synonym">Quercus borealis</name>
    <dbReference type="NCBI Taxonomy" id="3512"/>
    <lineage>
        <taxon>Eukaryota</taxon>
        <taxon>Viridiplantae</taxon>
        <taxon>Streptophyta</taxon>
        <taxon>Embryophyta</taxon>
        <taxon>Tracheophyta</taxon>
        <taxon>Spermatophyta</taxon>
        <taxon>Magnoliopsida</taxon>
        <taxon>eudicotyledons</taxon>
        <taxon>Gunneridae</taxon>
        <taxon>Pentapetalae</taxon>
        <taxon>rosids</taxon>
        <taxon>fabids</taxon>
        <taxon>Fagales</taxon>
        <taxon>Fagaceae</taxon>
        <taxon>Quercus</taxon>
    </lineage>
</organism>
<dbReference type="EC" id="2.3.2.27" evidence="4"/>
<dbReference type="EMBL" id="JAXUIC010000001">
    <property type="protein sequence ID" value="KAK4606456.1"/>
    <property type="molecule type" value="Genomic_DNA"/>
</dbReference>
<dbReference type="CDD" id="cd01989">
    <property type="entry name" value="USP_STK_Ubox_N"/>
    <property type="match status" value="1"/>
</dbReference>
<evidence type="ECO:0000313" key="15">
    <source>
        <dbReference type="EMBL" id="KAK4606456.1"/>
    </source>
</evidence>
<dbReference type="GO" id="GO:0005524">
    <property type="term" value="F:ATP binding"/>
    <property type="evidence" value="ECO:0007669"/>
    <property type="project" value="UniProtKB-UniRule"/>
</dbReference>
<dbReference type="GO" id="GO:0061630">
    <property type="term" value="F:ubiquitin protein ligase activity"/>
    <property type="evidence" value="ECO:0007669"/>
    <property type="project" value="UniProtKB-EC"/>
</dbReference>
<proteinExistence type="predicted"/>
<feature type="binding site" evidence="11">
    <location>
        <position position="541"/>
    </location>
    <ligand>
        <name>ATP</name>
        <dbReference type="ChEBI" id="CHEBI:30616"/>
    </ligand>
</feature>
<keyword evidence="9" id="KW-0833">Ubl conjugation pathway</keyword>
<dbReference type="InterPro" id="IPR001245">
    <property type="entry name" value="Ser-Thr/Tyr_kinase_cat_dom"/>
</dbReference>
<accession>A0AAN7GAP2</accession>
<dbReference type="SMART" id="SM00504">
    <property type="entry name" value="Ubox"/>
    <property type="match status" value="1"/>
</dbReference>
<feature type="coiled-coil region" evidence="12">
    <location>
        <begin position="395"/>
        <end position="436"/>
    </location>
</feature>
<dbReference type="Gene3D" id="3.30.40.10">
    <property type="entry name" value="Zinc/RING finger domain, C3HC4 (zinc finger)"/>
    <property type="match status" value="1"/>
</dbReference>
<gene>
    <name evidence="15" type="ORF">RGQ29_000615</name>
</gene>
<feature type="domain" description="U-box" evidence="14">
    <location>
        <begin position="786"/>
        <end position="857"/>
    </location>
</feature>
<evidence type="ECO:0000256" key="1">
    <source>
        <dbReference type="ARBA" id="ARBA00000900"/>
    </source>
</evidence>
<dbReference type="InterPro" id="IPR013083">
    <property type="entry name" value="Znf_RING/FYVE/PHD"/>
</dbReference>
<dbReference type="PANTHER" id="PTHR45647">
    <property type="entry name" value="OS02G0152300 PROTEIN"/>
    <property type="match status" value="1"/>
</dbReference>
<dbReference type="GO" id="GO:0004674">
    <property type="term" value="F:protein serine/threonine kinase activity"/>
    <property type="evidence" value="ECO:0007669"/>
    <property type="project" value="UniProtKB-KW"/>
</dbReference>
<evidence type="ECO:0000256" key="8">
    <source>
        <dbReference type="ARBA" id="ARBA00022777"/>
    </source>
</evidence>
<dbReference type="PANTHER" id="PTHR45647:SF43">
    <property type="entry name" value="OS10G0100500 PROTEIN"/>
    <property type="match status" value="1"/>
</dbReference>
<dbReference type="CDD" id="cd16655">
    <property type="entry name" value="RING-Ubox_WDSUB1-like"/>
    <property type="match status" value="1"/>
</dbReference>
<evidence type="ECO:0000256" key="2">
    <source>
        <dbReference type="ARBA" id="ARBA00003861"/>
    </source>
</evidence>